<reference evidence="1 2" key="1">
    <citation type="submission" date="2017-11" db="EMBL/GenBank/DDBJ databases">
        <title>Complete genome of a free-living desiccation-tolerant cyanobacterium and its photosynthetic adaptation to extreme terrestrial habitat.</title>
        <authorList>
            <person name="Shang J."/>
        </authorList>
    </citation>
    <scope>NUCLEOTIDE SEQUENCE [LARGE SCALE GENOMIC DNA]</scope>
    <source>
        <strain evidence="1 2">CCNUN1</strain>
    </source>
</reference>
<dbReference type="AlphaFoldDB" id="A0A2K8T3D5"/>
<dbReference type="Proteomes" id="UP000232003">
    <property type="component" value="Chromosome"/>
</dbReference>
<keyword evidence="2" id="KW-1185">Reference proteome</keyword>
<sequence length="38" mass="4139">MNLGGSHSTVRLLNISKAAILRMRIGINAFQVKLTDQA</sequence>
<accession>A0A2K8T3D5</accession>
<evidence type="ECO:0000313" key="2">
    <source>
        <dbReference type="Proteomes" id="UP000232003"/>
    </source>
</evidence>
<dbReference type="EMBL" id="CP024785">
    <property type="protein sequence ID" value="AUB42169.1"/>
    <property type="molecule type" value="Genomic_DNA"/>
</dbReference>
<evidence type="ECO:0000313" key="1">
    <source>
        <dbReference type="EMBL" id="AUB42169.1"/>
    </source>
</evidence>
<organism evidence="1 2">
    <name type="scientific">Nostoc flagelliforme CCNUN1</name>
    <dbReference type="NCBI Taxonomy" id="2038116"/>
    <lineage>
        <taxon>Bacteria</taxon>
        <taxon>Bacillati</taxon>
        <taxon>Cyanobacteriota</taxon>
        <taxon>Cyanophyceae</taxon>
        <taxon>Nostocales</taxon>
        <taxon>Nostocaceae</taxon>
        <taxon>Nostoc</taxon>
    </lineage>
</organism>
<name>A0A2K8T3D5_9NOSO</name>
<gene>
    <name evidence="1" type="ORF">COO91_08276</name>
</gene>
<proteinExistence type="predicted"/>
<protein>
    <submittedName>
        <fullName evidence="1">Uncharacterized protein</fullName>
    </submittedName>
</protein>
<dbReference type="KEGG" id="nfl:COO91_08276"/>